<dbReference type="InterPro" id="IPR013785">
    <property type="entry name" value="Aldolase_TIM"/>
</dbReference>
<dbReference type="NCBIfam" id="NF003645">
    <property type="entry name" value="PRK05286.1-2"/>
    <property type="match status" value="1"/>
</dbReference>
<dbReference type="PANTHER" id="PTHR48109:SF4">
    <property type="entry name" value="DIHYDROOROTATE DEHYDROGENASE (QUINONE), MITOCHONDRIAL"/>
    <property type="match status" value="1"/>
</dbReference>
<dbReference type="Pfam" id="PF01180">
    <property type="entry name" value="DHO_dh"/>
    <property type="match status" value="1"/>
</dbReference>
<keyword evidence="13 16" id="KW-0496">Mitochondrion</keyword>
<dbReference type="GO" id="GO:0006207">
    <property type="term" value="P:'de novo' pyrimidine nucleobase biosynthetic process"/>
    <property type="evidence" value="ECO:0007669"/>
    <property type="project" value="InterPro"/>
</dbReference>
<comment type="cofactor">
    <cofactor evidence="16">
        <name>FMN</name>
        <dbReference type="ChEBI" id="CHEBI:58210"/>
    </cofactor>
    <text evidence="16">Binds 1 FMN per subunit.</text>
</comment>
<dbReference type="NCBIfam" id="NF003652">
    <property type="entry name" value="PRK05286.2-5"/>
    <property type="match status" value="1"/>
</dbReference>
<dbReference type="InterPro" id="IPR005720">
    <property type="entry name" value="Dihydroorotate_DH_cat"/>
</dbReference>
<evidence type="ECO:0000259" key="17">
    <source>
        <dbReference type="Pfam" id="PF01180"/>
    </source>
</evidence>
<evidence type="ECO:0000256" key="16">
    <source>
        <dbReference type="RuleBase" id="RU361255"/>
    </source>
</evidence>
<keyword evidence="19" id="KW-1185">Reference proteome</keyword>
<keyword evidence="11" id="KW-1133">Transmembrane helix</keyword>
<keyword evidence="8" id="KW-0812">Transmembrane</keyword>
<dbReference type="AlphaFoldDB" id="A0A9P0B317"/>
<evidence type="ECO:0000256" key="15">
    <source>
        <dbReference type="ARBA" id="ARBA00048639"/>
    </source>
</evidence>
<proteinExistence type="inferred from homology"/>
<dbReference type="GO" id="GO:0009220">
    <property type="term" value="P:pyrimidine ribonucleotide biosynthetic process"/>
    <property type="evidence" value="ECO:0007669"/>
    <property type="project" value="TreeGrafter"/>
</dbReference>
<name>A0A9P0B317_BRAAE</name>
<evidence type="ECO:0000313" key="19">
    <source>
        <dbReference type="Proteomes" id="UP001154078"/>
    </source>
</evidence>
<dbReference type="Proteomes" id="UP001154078">
    <property type="component" value="Chromosome 3"/>
</dbReference>
<evidence type="ECO:0000256" key="8">
    <source>
        <dbReference type="ARBA" id="ARBA00022692"/>
    </source>
</evidence>
<evidence type="ECO:0000256" key="12">
    <source>
        <dbReference type="ARBA" id="ARBA00023002"/>
    </source>
</evidence>
<comment type="similarity">
    <text evidence="3 16">Belongs to the dihydroorotate dehydrogenase family. Type 2 subfamily.</text>
</comment>
<dbReference type="PROSITE" id="PS00912">
    <property type="entry name" value="DHODEHASE_2"/>
    <property type="match status" value="1"/>
</dbReference>
<comment type="catalytic activity">
    <reaction evidence="15 16">
        <text>(S)-dihydroorotate + a quinone = orotate + a quinol</text>
        <dbReference type="Rhea" id="RHEA:30187"/>
        <dbReference type="ChEBI" id="CHEBI:24646"/>
        <dbReference type="ChEBI" id="CHEBI:30839"/>
        <dbReference type="ChEBI" id="CHEBI:30864"/>
        <dbReference type="ChEBI" id="CHEBI:132124"/>
        <dbReference type="EC" id="1.3.5.2"/>
    </reaction>
</comment>
<keyword evidence="12 16" id="KW-0560">Oxidoreductase</keyword>
<keyword evidence="6 16" id="KW-0285">Flavoprotein</keyword>
<evidence type="ECO:0000256" key="1">
    <source>
        <dbReference type="ARBA" id="ARBA00004434"/>
    </source>
</evidence>
<dbReference type="CDD" id="cd04738">
    <property type="entry name" value="DHOD_2_like"/>
    <property type="match status" value="1"/>
</dbReference>
<dbReference type="InterPro" id="IPR050074">
    <property type="entry name" value="DHO_dehydrogenase"/>
</dbReference>
<evidence type="ECO:0000256" key="11">
    <source>
        <dbReference type="ARBA" id="ARBA00022989"/>
    </source>
</evidence>
<dbReference type="NCBIfam" id="TIGR01036">
    <property type="entry name" value="pyrD_sub2"/>
    <property type="match status" value="1"/>
</dbReference>
<keyword evidence="14" id="KW-0472">Membrane</keyword>
<dbReference type="EMBL" id="OV121134">
    <property type="protein sequence ID" value="CAH0553758.1"/>
    <property type="molecule type" value="Genomic_DNA"/>
</dbReference>
<reference evidence="18" key="1">
    <citation type="submission" date="2021-12" db="EMBL/GenBank/DDBJ databases">
        <authorList>
            <person name="King R."/>
        </authorList>
    </citation>
    <scope>NUCLEOTIDE SEQUENCE</scope>
</reference>
<evidence type="ECO:0000256" key="2">
    <source>
        <dbReference type="ARBA" id="ARBA00005161"/>
    </source>
</evidence>
<keyword evidence="10" id="KW-0809">Transit peptide</keyword>
<evidence type="ECO:0000256" key="13">
    <source>
        <dbReference type="ARBA" id="ARBA00023128"/>
    </source>
</evidence>
<comment type="pathway">
    <text evidence="2 16">Pyrimidine metabolism; UMP biosynthesis via de novo pathway; orotate from (S)-dihydroorotate (quinone route): step 1/1.</text>
</comment>
<organism evidence="18 19">
    <name type="scientific">Brassicogethes aeneus</name>
    <name type="common">Rape pollen beetle</name>
    <name type="synonym">Meligethes aeneus</name>
    <dbReference type="NCBI Taxonomy" id="1431903"/>
    <lineage>
        <taxon>Eukaryota</taxon>
        <taxon>Metazoa</taxon>
        <taxon>Ecdysozoa</taxon>
        <taxon>Arthropoda</taxon>
        <taxon>Hexapoda</taxon>
        <taxon>Insecta</taxon>
        <taxon>Pterygota</taxon>
        <taxon>Neoptera</taxon>
        <taxon>Endopterygota</taxon>
        <taxon>Coleoptera</taxon>
        <taxon>Polyphaga</taxon>
        <taxon>Cucujiformia</taxon>
        <taxon>Nitidulidae</taxon>
        <taxon>Meligethinae</taxon>
        <taxon>Brassicogethes</taxon>
    </lineage>
</organism>
<comment type="subcellular location">
    <subcellularLocation>
        <location evidence="1 16">Mitochondrion inner membrane</location>
        <topology evidence="1 16">Single-pass membrane protein</topology>
    </subcellularLocation>
</comment>
<evidence type="ECO:0000256" key="5">
    <source>
        <dbReference type="ARBA" id="ARBA00017599"/>
    </source>
</evidence>
<keyword evidence="7 16" id="KW-0288">FMN</keyword>
<dbReference type="OrthoDB" id="14784at2759"/>
<dbReference type="FunFam" id="3.20.20.70:FF:000066">
    <property type="entry name" value="Dihydroorotate dehydrogenase (quinone), mitochondrial"/>
    <property type="match status" value="1"/>
</dbReference>
<accession>A0A9P0B317</accession>
<dbReference type="InterPro" id="IPR005719">
    <property type="entry name" value="Dihydroorotate_DH_2"/>
</dbReference>
<evidence type="ECO:0000256" key="10">
    <source>
        <dbReference type="ARBA" id="ARBA00022946"/>
    </source>
</evidence>
<evidence type="ECO:0000256" key="7">
    <source>
        <dbReference type="ARBA" id="ARBA00022643"/>
    </source>
</evidence>
<keyword evidence="9 16" id="KW-0999">Mitochondrion inner membrane</keyword>
<evidence type="ECO:0000256" key="14">
    <source>
        <dbReference type="ARBA" id="ARBA00023136"/>
    </source>
</evidence>
<gene>
    <name evidence="18" type="ORF">MELIAE_LOCUS5669</name>
</gene>
<dbReference type="GO" id="GO:0005743">
    <property type="term" value="C:mitochondrial inner membrane"/>
    <property type="evidence" value="ECO:0007669"/>
    <property type="project" value="UniProtKB-SubCell"/>
</dbReference>
<evidence type="ECO:0000256" key="6">
    <source>
        <dbReference type="ARBA" id="ARBA00022630"/>
    </source>
</evidence>
<dbReference type="PANTHER" id="PTHR48109">
    <property type="entry name" value="DIHYDROOROTATE DEHYDROGENASE (QUINONE), MITOCHONDRIAL-RELATED"/>
    <property type="match status" value="1"/>
</dbReference>
<dbReference type="EC" id="1.3.5.2" evidence="4 16"/>
<evidence type="ECO:0000256" key="3">
    <source>
        <dbReference type="ARBA" id="ARBA00005359"/>
    </source>
</evidence>
<dbReference type="InterPro" id="IPR001295">
    <property type="entry name" value="Dihydroorotate_DH_CS"/>
</dbReference>
<sequence length="387" mass="42424">MSAAKKLKSLVLVTLGGYSTYAGISFWRNDEKFYRSFIMPVIHFLPAEGAHNLAVMCSKYRIFPTSLYKDPESLSVRLFNKTFSNPIGIAAGFDKNGEAVLGLKDLGFGFVEIGSVTPVPQPGNEKPRVFRLLEDKAVINRYGFNNDGHDAVYERIKNIKSSGFDGILGVNLGKNKTSTDAINDYVQGIKKFGPVADYLVINVSSPNTPGLRSLQSKESLRELFCALVETRNSLEEKPPLLLKLAPDLSFQERKDVAEVIQKPECKVDGLIISNTTIERPSSLINVSDKNETGGLSGEPLKQVSTEMIRDMARLTHRSVPIIGVGGISTGQDAYEKIKAGASVVQIYTSLVYEGPPIVDKIKKELVSLLKKDGFKSINEAVGTNVFK</sequence>
<feature type="domain" description="Dihydroorotate dehydrogenase catalytic" evidence="17">
    <location>
        <begin position="74"/>
        <end position="369"/>
    </location>
</feature>
<dbReference type="PROSITE" id="PS00911">
    <property type="entry name" value="DHODEHASE_1"/>
    <property type="match status" value="1"/>
</dbReference>
<dbReference type="SUPFAM" id="SSF51395">
    <property type="entry name" value="FMN-linked oxidoreductases"/>
    <property type="match status" value="1"/>
</dbReference>
<dbReference type="Gene3D" id="3.20.20.70">
    <property type="entry name" value="Aldolase class I"/>
    <property type="match status" value="1"/>
</dbReference>
<evidence type="ECO:0000256" key="4">
    <source>
        <dbReference type="ARBA" id="ARBA00012791"/>
    </source>
</evidence>
<evidence type="ECO:0000256" key="9">
    <source>
        <dbReference type="ARBA" id="ARBA00022792"/>
    </source>
</evidence>
<evidence type="ECO:0000313" key="18">
    <source>
        <dbReference type="EMBL" id="CAH0553758.1"/>
    </source>
</evidence>
<dbReference type="GO" id="GO:0106430">
    <property type="term" value="F:dihydroorotate dehydrogenase (quinone) activity"/>
    <property type="evidence" value="ECO:0007669"/>
    <property type="project" value="UniProtKB-EC"/>
</dbReference>
<protein>
    <recommendedName>
        <fullName evidence="5 16">Dihydroorotate dehydrogenase (quinone), mitochondrial</fullName>
        <shortName evidence="16">DHOdehase</shortName>
        <ecNumber evidence="4 16">1.3.5.2</ecNumber>
    </recommendedName>
</protein>